<dbReference type="RefSeq" id="XP_007407971.1">
    <property type="nucleotide sequence ID" value="XM_007407909.1"/>
</dbReference>
<dbReference type="InParanoid" id="F4RF52"/>
<dbReference type="FunCoup" id="F4RF52">
    <property type="interactions" value="79"/>
</dbReference>
<keyword evidence="1" id="KW-0175">Coiled coil</keyword>
<evidence type="ECO:0000256" key="1">
    <source>
        <dbReference type="ARBA" id="ARBA00023054"/>
    </source>
</evidence>
<feature type="region of interest" description="Disordered" evidence="2">
    <location>
        <begin position="23"/>
        <end position="60"/>
    </location>
</feature>
<dbReference type="GeneID" id="18925703"/>
<dbReference type="Proteomes" id="UP000001072">
    <property type="component" value="Unassembled WGS sequence"/>
</dbReference>
<dbReference type="PANTHER" id="PTHR23325">
    <property type="entry name" value="SERUM RESPONSE FACTOR-BINDING"/>
    <property type="match status" value="1"/>
</dbReference>
<evidence type="ECO:0000259" key="3">
    <source>
        <dbReference type="Pfam" id="PF09073"/>
    </source>
</evidence>
<accession>F4RF52</accession>
<evidence type="ECO:0000313" key="4">
    <source>
        <dbReference type="EMBL" id="EGG08997.1"/>
    </source>
</evidence>
<evidence type="ECO:0000313" key="5">
    <source>
        <dbReference type="Proteomes" id="UP000001072"/>
    </source>
</evidence>
<dbReference type="VEuPathDB" id="FungiDB:MELLADRAFT_115872"/>
<dbReference type="EMBL" id="GL883099">
    <property type="protein sequence ID" value="EGG08997.1"/>
    <property type="molecule type" value="Genomic_DNA"/>
</dbReference>
<feature type="compositionally biased region" description="Low complexity" evidence="2">
    <location>
        <begin position="179"/>
        <end position="196"/>
    </location>
</feature>
<feature type="region of interest" description="Disordered" evidence="2">
    <location>
        <begin position="342"/>
        <end position="385"/>
    </location>
</feature>
<dbReference type="Pfam" id="PF09073">
    <property type="entry name" value="BUD22"/>
    <property type="match status" value="1"/>
</dbReference>
<dbReference type="eggNOG" id="ENOG502S6Z4">
    <property type="taxonomic scope" value="Eukaryota"/>
</dbReference>
<protein>
    <recommendedName>
        <fullName evidence="3">Bud22 domain-containing protein</fullName>
    </recommendedName>
</protein>
<dbReference type="GO" id="GO:0005634">
    <property type="term" value="C:nucleus"/>
    <property type="evidence" value="ECO:0007669"/>
    <property type="project" value="TreeGrafter"/>
</dbReference>
<dbReference type="KEGG" id="mlr:MELLADRAFT_115872"/>
<feature type="compositionally biased region" description="Basic residues" evidence="2">
    <location>
        <begin position="344"/>
        <end position="355"/>
    </location>
</feature>
<dbReference type="GO" id="GO:0030686">
    <property type="term" value="C:90S preribosome"/>
    <property type="evidence" value="ECO:0007669"/>
    <property type="project" value="TreeGrafter"/>
</dbReference>
<feature type="region of interest" description="Disordered" evidence="2">
    <location>
        <begin position="173"/>
        <end position="297"/>
    </location>
</feature>
<gene>
    <name evidence="4" type="ORF">MELLADRAFT_115872</name>
</gene>
<reference evidence="5" key="1">
    <citation type="journal article" date="2011" name="Proc. Natl. Acad. Sci. U.S.A.">
        <title>Obligate biotrophy features unraveled by the genomic analysis of rust fungi.</title>
        <authorList>
            <person name="Duplessis S."/>
            <person name="Cuomo C.A."/>
            <person name="Lin Y.-C."/>
            <person name="Aerts A."/>
            <person name="Tisserant E."/>
            <person name="Veneault-Fourrey C."/>
            <person name="Joly D.L."/>
            <person name="Hacquard S."/>
            <person name="Amselem J."/>
            <person name="Cantarel B.L."/>
            <person name="Chiu R."/>
            <person name="Coutinho P.M."/>
            <person name="Feau N."/>
            <person name="Field M."/>
            <person name="Frey P."/>
            <person name="Gelhaye E."/>
            <person name="Goldberg J."/>
            <person name="Grabherr M.G."/>
            <person name="Kodira C.D."/>
            <person name="Kohler A."/>
            <person name="Kuees U."/>
            <person name="Lindquist E.A."/>
            <person name="Lucas S.M."/>
            <person name="Mago R."/>
            <person name="Mauceli E."/>
            <person name="Morin E."/>
            <person name="Murat C."/>
            <person name="Pangilinan J.L."/>
            <person name="Park R."/>
            <person name="Pearson M."/>
            <person name="Quesneville H."/>
            <person name="Rouhier N."/>
            <person name="Sakthikumar S."/>
            <person name="Salamov A.A."/>
            <person name="Schmutz J."/>
            <person name="Selles B."/>
            <person name="Shapiro H."/>
            <person name="Tanguay P."/>
            <person name="Tuskan G.A."/>
            <person name="Henrissat B."/>
            <person name="Van de Peer Y."/>
            <person name="Rouze P."/>
            <person name="Ellis J.G."/>
            <person name="Dodds P.N."/>
            <person name="Schein J.E."/>
            <person name="Zhong S."/>
            <person name="Hamelin R.C."/>
            <person name="Grigoriev I.V."/>
            <person name="Szabo L.J."/>
            <person name="Martin F."/>
        </authorList>
    </citation>
    <scope>NUCLEOTIDE SEQUENCE [LARGE SCALE GENOMIC DNA]</scope>
    <source>
        <strain evidence="5">98AG31 / pathotype 3-4-7</strain>
    </source>
</reference>
<proteinExistence type="predicted"/>
<feature type="compositionally biased region" description="Polar residues" evidence="2">
    <location>
        <begin position="51"/>
        <end position="60"/>
    </location>
</feature>
<dbReference type="AlphaFoldDB" id="F4RF52"/>
<dbReference type="OrthoDB" id="3364872at2759"/>
<dbReference type="STRING" id="747676.F4RF52"/>
<dbReference type="HOGENOM" id="CLU_029647_1_0_1"/>
<organism evidence="5">
    <name type="scientific">Melampsora larici-populina (strain 98AG31 / pathotype 3-4-7)</name>
    <name type="common">Poplar leaf rust fungus</name>
    <dbReference type="NCBI Taxonomy" id="747676"/>
    <lineage>
        <taxon>Eukaryota</taxon>
        <taxon>Fungi</taxon>
        <taxon>Dikarya</taxon>
        <taxon>Basidiomycota</taxon>
        <taxon>Pucciniomycotina</taxon>
        <taxon>Pucciniomycetes</taxon>
        <taxon>Pucciniales</taxon>
        <taxon>Melampsoraceae</taxon>
        <taxon>Melampsora</taxon>
    </lineage>
</organism>
<dbReference type="PANTHER" id="PTHR23325:SF1">
    <property type="entry name" value="SERUM RESPONSE FACTOR-BINDING PROTEIN 1"/>
    <property type="match status" value="1"/>
</dbReference>
<feature type="compositionally biased region" description="Acidic residues" evidence="2">
    <location>
        <begin position="262"/>
        <end position="279"/>
    </location>
</feature>
<feature type="domain" description="Bud22" evidence="3">
    <location>
        <begin position="63"/>
        <end position="416"/>
    </location>
</feature>
<name>F4RF52_MELLP</name>
<dbReference type="InterPro" id="IPR015158">
    <property type="entry name" value="Bud22_dom"/>
</dbReference>
<dbReference type="InterPro" id="IPR037393">
    <property type="entry name" value="Bud22/SRFB1"/>
</dbReference>
<sequence>MSEWLGCRITVWSRAITFSAFGKESEPAGPHSISSASLKMKETSKNKQSKLETNSESPSHQINKAIKNVSRAVKKAKTFEVQHFLRKIKSIKDPNPKSRVDPSQLPELESDLHDLRAIDPTSFATLIISLRLLKLRQTLPSSLPPVEPLHGRIANKLSSNKLISKTLAEETSTLRTALSDSSNPSTTPNRSSSRPQSSKDTHPIRSQALNDRPTKRRRESHSEESDSGSDDGDEARYSPPERSVKGKMREHTTNQATRAEETSSEIDSNSESEESDEERIEYSNTMDRRPTSSTFLPTLNVGYIDGSDGSDLDDPVYDRLEREMGRKNRRGQQARRAIWEKKYGKGAKHLQKIAAKKQAPVPPPPKSIDTTKSNLPNPNLAPIGQRKAVHPSWEAKVKQQAALASAVPKGKKIVFD</sequence>
<dbReference type="GO" id="GO:0030490">
    <property type="term" value="P:maturation of SSU-rRNA"/>
    <property type="evidence" value="ECO:0007669"/>
    <property type="project" value="TreeGrafter"/>
</dbReference>
<evidence type="ECO:0000256" key="2">
    <source>
        <dbReference type="SAM" id="MobiDB-lite"/>
    </source>
</evidence>
<feature type="compositionally biased region" description="Polar residues" evidence="2">
    <location>
        <begin position="368"/>
        <end position="377"/>
    </location>
</feature>
<feature type="compositionally biased region" description="Basic and acidic residues" evidence="2">
    <location>
        <begin position="242"/>
        <end position="252"/>
    </location>
</feature>
<keyword evidence="5" id="KW-1185">Reference proteome</keyword>